<dbReference type="Proteomes" id="UP000827889">
    <property type="component" value="Chromosome 1"/>
</dbReference>
<keyword evidence="6" id="KW-1185">Reference proteome</keyword>
<dbReference type="SMART" id="SM00856">
    <property type="entry name" value="PMEI"/>
    <property type="match status" value="1"/>
</dbReference>
<dbReference type="AlphaFoldDB" id="A0A8B8Q0B4"/>
<dbReference type="InterPro" id="IPR052421">
    <property type="entry name" value="PCW_Enzyme_Inhibitor"/>
</dbReference>
<dbReference type="InterPro" id="IPR035513">
    <property type="entry name" value="Invertase/methylesterase_inhib"/>
</dbReference>
<evidence type="ECO:0000313" key="6">
    <source>
        <dbReference type="Proteomes" id="UP000827889"/>
    </source>
</evidence>
<dbReference type="CDD" id="cd15796">
    <property type="entry name" value="CIF_like"/>
    <property type="match status" value="1"/>
</dbReference>
<evidence type="ECO:0000256" key="3">
    <source>
        <dbReference type="ARBA" id="ARBA00038471"/>
    </source>
</evidence>
<dbReference type="SUPFAM" id="SSF101148">
    <property type="entry name" value="Plant invertase/pectin methylesterase inhibitor"/>
    <property type="match status" value="1"/>
</dbReference>
<keyword evidence="1 4" id="KW-0732">Signal</keyword>
<evidence type="ECO:0000256" key="1">
    <source>
        <dbReference type="ARBA" id="ARBA00022729"/>
    </source>
</evidence>
<sequence>MKTPILFLLPPFAQILLIAVLPFTSADLVGSTCNRTPYPVFCAAALRVDPRSSTADTKTLGLIMVDQVRGHAKSILTRIKYLRGKVPHPMTKLALSSCEHSYRIIISAMVPPSKEGLMKGDYKFTVEYMNAAANDALECEAGFGGSKSALSDSNDYVRKAALVASAIASLLL</sequence>
<keyword evidence="2" id="KW-1015">Disulfide bond</keyword>
<dbReference type="Gene3D" id="1.20.140.40">
    <property type="entry name" value="Invertase/pectin methylesterase inhibitor family protein"/>
    <property type="match status" value="1"/>
</dbReference>
<organism evidence="6 7">
    <name type="scientific">Rhodamnia argentea</name>
    <dbReference type="NCBI Taxonomy" id="178133"/>
    <lineage>
        <taxon>Eukaryota</taxon>
        <taxon>Viridiplantae</taxon>
        <taxon>Streptophyta</taxon>
        <taxon>Embryophyta</taxon>
        <taxon>Tracheophyta</taxon>
        <taxon>Spermatophyta</taxon>
        <taxon>Magnoliopsida</taxon>
        <taxon>eudicotyledons</taxon>
        <taxon>Gunneridae</taxon>
        <taxon>Pentapetalae</taxon>
        <taxon>rosids</taxon>
        <taxon>malvids</taxon>
        <taxon>Myrtales</taxon>
        <taxon>Myrtaceae</taxon>
        <taxon>Myrtoideae</taxon>
        <taxon>Myrteae</taxon>
        <taxon>Australasian group</taxon>
        <taxon>Rhodamnia</taxon>
    </lineage>
</organism>
<proteinExistence type="inferred from homology"/>
<dbReference type="InterPro" id="IPR034087">
    <property type="entry name" value="C/VIF1"/>
</dbReference>
<dbReference type="KEGG" id="rarg:115747744"/>
<dbReference type="PANTHER" id="PTHR36710">
    <property type="entry name" value="PECTINESTERASE INHIBITOR-LIKE"/>
    <property type="match status" value="1"/>
</dbReference>
<dbReference type="GeneID" id="115747744"/>
<reference evidence="7" key="2">
    <citation type="submission" date="2025-08" db="UniProtKB">
        <authorList>
            <consortium name="RefSeq"/>
        </authorList>
    </citation>
    <scope>IDENTIFICATION</scope>
    <source>
        <tissue evidence="7">Leaf</tissue>
    </source>
</reference>
<dbReference type="OrthoDB" id="1918674at2759"/>
<accession>A0A8B8Q0B4</accession>
<comment type="similarity">
    <text evidence="3">Belongs to the PMEI family.</text>
</comment>
<protein>
    <submittedName>
        <fullName evidence="7">Cell wall / vacuolar inhibitor of fructosidase 1-like</fullName>
    </submittedName>
</protein>
<evidence type="ECO:0000313" key="7">
    <source>
        <dbReference type="RefSeq" id="XP_030539867.1"/>
    </source>
</evidence>
<feature type="domain" description="Pectinesterase inhibitor" evidence="5">
    <location>
        <begin position="24"/>
        <end position="167"/>
    </location>
</feature>
<feature type="signal peptide" evidence="4">
    <location>
        <begin position="1"/>
        <end position="26"/>
    </location>
</feature>
<dbReference type="PANTHER" id="PTHR36710:SF13">
    <property type="entry name" value="PUTATIVE-RELATED"/>
    <property type="match status" value="1"/>
</dbReference>
<evidence type="ECO:0000259" key="5">
    <source>
        <dbReference type="SMART" id="SM00856"/>
    </source>
</evidence>
<dbReference type="Pfam" id="PF04043">
    <property type="entry name" value="PMEI"/>
    <property type="match status" value="1"/>
</dbReference>
<evidence type="ECO:0000256" key="4">
    <source>
        <dbReference type="SAM" id="SignalP"/>
    </source>
</evidence>
<reference evidence="6" key="1">
    <citation type="submission" date="2025-05" db="UniProtKB">
        <authorList>
            <consortium name="RefSeq"/>
        </authorList>
    </citation>
    <scope>NUCLEOTIDE SEQUENCE [LARGE SCALE GENOMIC DNA]</scope>
</reference>
<feature type="chain" id="PRO_5034554247" evidence="4">
    <location>
        <begin position="27"/>
        <end position="172"/>
    </location>
</feature>
<gene>
    <name evidence="7" type="primary">LOC115747744</name>
</gene>
<dbReference type="GO" id="GO:0004857">
    <property type="term" value="F:enzyme inhibitor activity"/>
    <property type="evidence" value="ECO:0007669"/>
    <property type="project" value="InterPro"/>
</dbReference>
<dbReference type="InterPro" id="IPR006501">
    <property type="entry name" value="Pectinesterase_inhib_dom"/>
</dbReference>
<evidence type="ECO:0000256" key="2">
    <source>
        <dbReference type="ARBA" id="ARBA00023157"/>
    </source>
</evidence>
<dbReference type="RefSeq" id="XP_030539867.1">
    <property type="nucleotide sequence ID" value="XM_030684007.2"/>
</dbReference>
<dbReference type="NCBIfam" id="TIGR01614">
    <property type="entry name" value="PME_inhib"/>
    <property type="match status" value="1"/>
</dbReference>
<name>A0A8B8Q0B4_9MYRT</name>